<dbReference type="SUPFAM" id="SSF52833">
    <property type="entry name" value="Thioredoxin-like"/>
    <property type="match status" value="3"/>
</dbReference>
<dbReference type="Gene3D" id="3.40.30.10">
    <property type="entry name" value="Glutaredoxin"/>
    <property type="match status" value="3"/>
</dbReference>
<dbReference type="PROSITE" id="PS51354">
    <property type="entry name" value="GLUTAREDOXIN_2"/>
    <property type="match status" value="2"/>
</dbReference>
<protein>
    <submittedName>
        <fullName evidence="6">Uncharacterized protein GRXs3</fullName>
    </submittedName>
</protein>
<dbReference type="GO" id="GO:0005829">
    <property type="term" value="C:cytosol"/>
    <property type="evidence" value="ECO:0000318"/>
    <property type="project" value="GO_Central"/>
</dbReference>
<evidence type="ECO:0000313" key="7">
    <source>
        <dbReference type="Proteomes" id="UP000001514"/>
    </source>
</evidence>
<dbReference type="InterPro" id="IPR002109">
    <property type="entry name" value="Glutaredoxin"/>
</dbReference>
<keyword evidence="7" id="KW-1185">Reference proteome</keyword>
<keyword evidence="2" id="KW-0479">Metal-binding</keyword>
<dbReference type="PANTHER" id="PTHR10293">
    <property type="entry name" value="GLUTAREDOXIN FAMILY MEMBER"/>
    <property type="match status" value="1"/>
</dbReference>
<dbReference type="Proteomes" id="UP000001514">
    <property type="component" value="Unassembled WGS sequence"/>
</dbReference>
<dbReference type="PROSITE" id="PS51352">
    <property type="entry name" value="THIOREDOXIN_2"/>
    <property type="match status" value="1"/>
</dbReference>
<dbReference type="GO" id="GO:0046872">
    <property type="term" value="F:metal ion binding"/>
    <property type="evidence" value="ECO:0007669"/>
    <property type="project" value="UniProtKB-KW"/>
</dbReference>
<dbReference type="InterPro" id="IPR033658">
    <property type="entry name" value="GRX_PICOT-like"/>
</dbReference>
<dbReference type="GO" id="GO:0051536">
    <property type="term" value="F:iron-sulfur cluster binding"/>
    <property type="evidence" value="ECO:0007669"/>
    <property type="project" value="UniProtKB-KW"/>
</dbReference>
<dbReference type="STRING" id="88036.D8SRX5"/>
<dbReference type="Gramene" id="EFJ12929">
    <property type="protein sequence ID" value="EFJ12929"/>
    <property type="gene ID" value="SELMODRAFT_123396"/>
</dbReference>
<dbReference type="InterPro" id="IPR013766">
    <property type="entry name" value="Thioredoxin_domain"/>
</dbReference>
<dbReference type="HOGENOM" id="CLU_026126_12_2_1"/>
<dbReference type="EMBL" id="GL377636">
    <property type="protein sequence ID" value="EFJ12929.1"/>
    <property type="molecule type" value="Genomic_DNA"/>
</dbReference>
<comment type="similarity">
    <text evidence="1">Belongs to the glutaredoxin family. CGFS subfamily.</text>
</comment>
<dbReference type="AlphaFoldDB" id="D8SRX5"/>
<feature type="domain" description="Thioredoxin" evidence="5">
    <location>
        <begin position="1"/>
        <end position="140"/>
    </location>
</feature>
<name>D8SRX5_SELML</name>
<dbReference type="InterPro" id="IPR004480">
    <property type="entry name" value="Monothiol_GRX-rel"/>
</dbReference>
<reference evidence="6 7" key="1">
    <citation type="journal article" date="2011" name="Science">
        <title>The Selaginella genome identifies genetic changes associated with the evolution of vascular plants.</title>
        <authorList>
            <person name="Banks J.A."/>
            <person name="Nishiyama T."/>
            <person name="Hasebe M."/>
            <person name="Bowman J.L."/>
            <person name="Gribskov M."/>
            <person name="dePamphilis C."/>
            <person name="Albert V.A."/>
            <person name="Aono N."/>
            <person name="Aoyama T."/>
            <person name="Ambrose B.A."/>
            <person name="Ashton N.W."/>
            <person name="Axtell M.J."/>
            <person name="Barker E."/>
            <person name="Barker M.S."/>
            <person name="Bennetzen J.L."/>
            <person name="Bonawitz N.D."/>
            <person name="Chapple C."/>
            <person name="Cheng C."/>
            <person name="Correa L.G."/>
            <person name="Dacre M."/>
            <person name="DeBarry J."/>
            <person name="Dreyer I."/>
            <person name="Elias M."/>
            <person name="Engstrom E.M."/>
            <person name="Estelle M."/>
            <person name="Feng L."/>
            <person name="Finet C."/>
            <person name="Floyd S.K."/>
            <person name="Frommer W.B."/>
            <person name="Fujita T."/>
            <person name="Gramzow L."/>
            <person name="Gutensohn M."/>
            <person name="Harholt J."/>
            <person name="Hattori M."/>
            <person name="Heyl A."/>
            <person name="Hirai T."/>
            <person name="Hiwatashi Y."/>
            <person name="Ishikawa M."/>
            <person name="Iwata M."/>
            <person name="Karol K.G."/>
            <person name="Koehler B."/>
            <person name="Kolukisaoglu U."/>
            <person name="Kubo M."/>
            <person name="Kurata T."/>
            <person name="Lalonde S."/>
            <person name="Li K."/>
            <person name="Li Y."/>
            <person name="Litt A."/>
            <person name="Lyons E."/>
            <person name="Manning G."/>
            <person name="Maruyama T."/>
            <person name="Michael T.P."/>
            <person name="Mikami K."/>
            <person name="Miyazaki S."/>
            <person name="Morinaga S."/>
            <person name="Murata T."/>
            <person name="Mueller-Roeber B."/>
            <person name="Nelson D.R."/>
            <person name="Obara M."/>
            <person name="Oguri Y."/>
            <person name="Olmstead R.G."/>
            <person name="Onodera N."/>
            <person name="Petersen B.L."/>
            <person name="Pils B."/>
            <person name="Prigge M."/>
            <person name="Rensing S.A."/>
            <person name="Riano-Pachon D.M."/>
            <person name="Roberts A.W."/>
            <person name="Sato Y."/>
            <person name="Scheller H.V."/>
            <person name="Schulz B."/>
            <person name="Schulz C."/>
            <person name="Shakirov E.V."/>
            <person name="Shibagaki N."/>
            <person name="Shinohara N."/>
            <person name="Shippen D.E."/>
            <person name="Soerensen I."/>
            <person name="Sotooka R."/>
            <person name="Sugimoto N."/>
            <person name="Sugita M."/>
            <person name="Sumikawa N."/>
            <person name="Tanurdzic M."/>
            <person name="Theissen G."/>
            <person name="Ulvskov P."/>
            <person name="Wakazuki S."/>
            <person name="Weng J.K."/>
            <person name="Willats W.W."/>
            <person name="Wipf D."/>
            <person name="Wolf P.G."/>
            <person name="Yang L."/>
            <person name="Zimmer A.D."/>
            <person name="Zhu Q."/>
            <person name="Mitros T."/>
            <person name="Hellsten U."/>
            <person name="Loque D."/>
            <person name="Otillar R."/>
            <person name="Salamov A."/>
            <person name="Schmutz J."/>
            <person name="Shapiro H."/>
            <person name="Lindquist E."/>
            <person name="Lucas S."/>
            <person name="Rokhsar D."/>
            <person name="Grigoriev I.V."/>
        </authorList>
    </citation>
    <scope>NUCLEOTIDE SEQUENCE [LARGE SCALE GENOMIC DNA]</scope>
</reference>
<evidence type="ECO:0000259" key="5">
    <source>
        <dbReference type="PROSITE" id="PS51352"/>
    </source>
</evidence>
<dbReference type="Pfam" id="PF00462">
    <property type="entry name" value="Glutaredoxin"/>
    <property type="match status" value="2"/>
</dbReference>
<dbReference type="FunFam" id="3.40.30.10:FF:000012">
    <property type="entry name" value="Monothiol glutaredoxin"/>
    <property type="match status" value="2"/>
</dbReference>
<accession>D8SRX5</accession>
<dbReference type="InterPro" id="IPR036249">
    <property type="entry name" value="Thioredoxin-like_sf"/>
</dbReference>
<evidence type="ECO:0000256" key="4">
    <source>
        <dbReference type="ARBA" id="ARBA00023014"/>
    </source>
</evidence>
<dbReference type="NCBIfam" id="TIGR00365">
    <property type="entry name" value="Grx4 family monothiol glutaredoxin"/>
    <property type="match status" value="1"/>
</dbReference>
<dbReference type="GO" id="GO:0005634">
    <property type="term" value="C:nucleus"/>
    <property type="evidence" value="ECO:0000318"/>
    <property type="project" value="GO_Central"/>
</dbReference>
<sequence length="330" mass="36864">MVEEARGLAHLDEVVKAGKSVVLHFRTPWCEASKQMDVVFEQLCADTAPRARFLRVEAEEHPEISEKYSVSLVPYFVFIKVEKEKSLNRCIWSFFSYYCLGEALADAKLKSQENGSKAHANGSDKGPEETLEERLKKLIHSHDVMLFMKGSPSEPKCGFSKKVAGALEEVGVPFGSFDILSDEEVRQGIKSFSNWPTFPQLYVKGELIGGCDIVMEMHKSGELKEAVGATEEKEDINSRLKKLIHSSPTMLFMKGTPEEPKCGFSKKVASALKEEGIEFGSFDILSDEGLKAFSNWPTYPQLYLKGELIGGCDIIMEMKENKELKEALAS</sequence>
<dbReference type="InParanoid" id="D8SRX5"/>
<dbReference type="eggNOG" id="KOG0911">
    <property type="taxonomic scope" value="Eukaryota"/>
</dbReference>
<dbReference type="FunCoup" id="D8SRX5">
    <property type="interactions" value="4798"/>
</dbReference>
<evidence type="ECO:0000313" key="6">
    <source>
        <dbReference type="EMBL" id="EFJ12929.1"/>
    </source>
</evidence>
<dbReference type="Pfam" id="PF00085">
    <property type="entry name" value="Thioredoxin"/>
    <property type="match status" value="1"/>
</dbReference>
<dbReference type="OMA" id="WAEPCKT"/>
<dbReference type="GO" id="GO:0006879">
    <property type="term" value="P:intracellular iron ion homeostasis"/>
    <property type="evidence" value="ECO:0000318"/>
    <property type="project" value="GO_Central"/>
</dbReference>
<dbReference type="PANTHER" id="PTHR10293:SF73">
    <property type="entry name" value="GLUTAREDOXIN-3"/>
    <property type="match status" value="1"/>
</dbReference>
<organism evidence="7">
    <name type="scientific">Selaginella moellendorffii</name>
    <name type="common">Spikemoss</name>
    <dbReference type="NCBI Taxonomy" id="88036"/>
    <lineage>
        <taxon>Eukaryota</taxon>
        <taxon>Viridiplantae</taxon>
        <taxon>Streptophyta</taxon>
        <taxon>Embryophyta</taxon>
        <taxon>Tracheophyta</taxon>
        <taxon>Lycopodiopsida</taxon>
        <taxon>Selaginellales</taxon>
        <taxon>Selaginellaceae</taxon>
        <taxon>Selaginella</taxon>
    </lineage>
</organism>
<keyword evidence="3" id="KW-0408">Iron</keyword>
<dbReference type="CDD" id="cd03028">
    <property type="entry name" value="GRX_PICOT_like"/>
    <property type="match status" value="2"/>
</dbReference>
<proteinExistence type="inferred from homology"/>
<keyword evidence="4" id="KW-0411">Iron-sulfur</keyword>
<evidence type="ECO:0000256" key="3">
    <source>
        <dbReference type="ARBA" id="ARBA00023004"/>
    </source>
</evidence>
<dbReference type="KEGG" id="smo:SELMODRAFT_123396"/>
<evidence type="ECO:0000256" key="2">
    <source>
        <dbReference type="ARBA" id="ARBA00022723"/>
    </source>
</evidence>
<evidence type="ECO:0000256" key="1">
    <source>
        <dbReference type="ARBA" id="ARBA00008983"/>
    </source>
</evidence>
<gene>
    <name evidence="6" type="primary">GRXs3</name>
    <name evidence="6" type="ORF">SELMODRAFT_123396</name>
</gene>